<keyword evidence="7 9" id="KW-0503">Monooxygenase</keyword>
<dbReference type="Proteomes" id="UP000239001">
    <property type="component" value="Unassembled WGS sequence"/>
</dbReference>
<comment type="caution">
    <text evidence="10">The sequence shown here is derived from an EMBL/GenBank/DDBJ whole genome shotgun (WGS) entry which is preliminary data.</text>
</comment>
<dbReference type="PANTHER" id="PTHR24286">
    <property type="entry name" value="CYTOCHROME P450 26"/>
    <property type="match status" value="1"/>
</dbReference>
<dbReference type="PROSITE" id="PS00086">
    <property type="entry name" value="CYTOCHROME_P450"/>
    <property type="match status" value="1"/>
</dbReference>
<dbReference type="PANTHER" id="PTHR24286:SF24">
    <property type="entry name" value="LANOSTEROL 14-ALPHA DEMETHYLASE"/>
    <property type="match status" value="1"/>
</dbReference>
<keyword evidence="5 9" id="KW-0560">Oxidoreductase</keyword>
<evidence type="ECO:0000256" key="6">
    <source>
        <dbReference type="ARBA" id="ARBA00023004"/>
    </source>
</evidence>
<dbReference type="InterPro" id="IPR017972">
    <property type="entry name" value="Cyt_P450_CS"/>
</dbReference>
<evidence type="ECO:0000313" key="10">
    <source>
        <dbReference type="EMBL" id="PSF33316.1"/>
    </source>
</evidence>
<evidence type="ECO:0000256" key="7">
    <source>
        <dbReference type="ARBA" id="ARBA00023033"/>
    </source>
</evidence>
<feature type="binding site" description="axial binding residue" evidence="8">
    <location>
        <position position="393"/>
    </location>
    <ligand>
        <name>heme</name>
        <dbReference type="ChEBI" id="CHEBI:30413"/>
    </ligand>
    <ligandPart>
        <name>Fe</name>
        <dbReference type="ChEBI" id="CHEBI:18248"/>
    </ligandPart>
</feature>
<evidence type="ECO:0000256" key="3">
    <source>
        <dbReference type="ARBA" id="ARBA00022617"/>
    </source>
</evidence>
<sequence length="452" mass="52439">MNQTVKSAEELPGSFGIPFLGETLELFTQQEQFYWKRFQLYRTHFKTQIMGRKIACLIGPDANQFVLKDRAENFSSKVGWSILEPLFGEGILLQDGQKHQMIRKLMYPAFHPQAIASYFDIIQSTVEEFLDSWTERNPIFLIDELRQLALLIACRLLLGTKAEQEVKILSQYFSELIAGIRTVLRWDIPLTKFGRAMNARRQLEVFLYSIIEQRRKQENFSEAQNVLGLLLSSTDEDGNQLNDLEIITQSLQLLFGGHETTAKLLCWSLFQISSHSEWKEQLQEEQTGVLGSQPLTFSDLKQFTLMGYILKEVERLYPSIYTIPRGVIQDVEYAGYLIPQDWYVIVSPLLTHRLSEFYSEPHDFNPNRFLLTHEENKPHPFALIGFGGGVHRCLGSELAQMEMKVFLSTLLRRYRWGMISNNLVATPICQTSKEERKMRLWLEKCDSIRSKT</sequence>
<keyword evidence="4 8" id="KW-0479">Metal-binding</keyword>
<dbReference type="RefSeq" id="WP_106458719.1">
    <property type="nucleotide sequence ID" value="NZ_PXOH01000031.1"/>
</dbReference>
<comment type="similarity">
    <text evidence="2 9">Belongs to the cytochrome P450 family.</text>
</comment>
<evidence type="ECO:0000256" key="1">
    <source>
        <dbReference type="ARBA" id="ARBA00001971"/>
    </source>
</evidence>
<keyword evidence="11" id="KW-1185">Reference proteome</keyword>
<evidence type="ECO:0000256" key="5">
    <source>
        <dbReference type="ARBA" id="ARBA00023002"/>
    </source>
</evidence>
<name>A0A2T1LSY2_9CHRO</name>
<dbReference type="GO" id="GO:0004497">
    <property type="term" value="F:monooxygenase activity"/>
    <property type="evidence" value="ECO:0007669"/>
    <property type="project" value="UniProtKB-KW"/>
</dbReference>
<evidence type="ECO:0000313" key="11">
    <source>
        <dbReference type="Proteomes" id="UP000239001"/>
    </source>
</evidence>
<keyword evidence="3 8" id="KW-0349">Heme</keyword>
<dbReference type="PRINTS" id="PR00465">
    <property type="entry name" value="EP450IV"/>
</dbReference>
<gene>
    <name evidence="10" type="ORF">C7H19_20160</name>
</gene>
<dbReference type="GO" id="GO:0005506">
    <property type="term" value="F:iron ion binding"/>
    <property type="evidence" value="ECO:0007669"/>
    <property type="project" value="InterPro"/>
</dbReference>
<evidence type="ECO:0000256" key="4">
    <source>
        <dbReference type="ARBA" id="ARBA00022723"/>
    </source>
</evidence>
<dbReference type="InterPro" id="IPR036396">
    <property type="entry name" value="Cyt_P450_sf"/>
</dbReference>
<dbReference type="OrthoDB" id="446280at2"/>
<protein>
    <submittedName>
        <fullName evidence="10">Cytochrome P450</fullName>
    </submittedName>
</protein>
<dbReference type="InterPro" id="IPR002403">
    <property type="entry name" value="Cyt_P450_E_grp-IV"/>
</dbReference>
<dbReference type="AlphaFoldDB" id="A0A2T1LSY2"/>
<comment type="cofactor">
    <cofactor evidence="1 8">
        <name>heme</name>
        <dbReference type="ChEBI" id="CHEBI:30413"/>
    </cofactor>
</comment>
<dbReference type="Gene3D" id="1.10.630.10">
    <property type="entry name" value="Cytochrome P450"/>
    <property type="match status" value="1"/>
</dbReference>
<proteinExistence type="inferred from homology"/>
<dbReference type="PRINTS" id="PR00385">
    <property type="entry name" value="P450"/>
</dbReference>
<dbReference type="GO" id="GO:0016705">
    <property type="term" value="F:oxidoreductase activity, acting on paired donors, with incorporation or reduction of molecular oxygen"/>
    <property type="evidence" value="ECO:0007669"/>
    <property type="project" value="InterPro"/>
</dbReference>
<dbReference type="InterPro" id="IPR001128">
    <property type="entry name" value="Cyt_P450"/>
</dbReference>
<evidence type="ECO:0000256" key="2">
    <source>
        <dbReference type="ARBA" id="ARBA00010617"/>
    </source>
</evidence>
<accession>A0A2T1LSY2</accession>
<evidence type="ECO:0000256" key="8">
    <source>
        <dbReference type="PIRSR" id="PIRSR602403-1"/>
    </source>
</evidence>
<evidence type="ECO:0000256" key="9">
    <source>
        <dbReference type="RuleBase" id="RU000461"/>
    </source>
</evidence>
<dbReference type="SUPFAM" id="SSF48264">
    <property type="entry name" value="Cytochrome P450"/>
    <property type="match status" value="1"/>
</dbReference>
<dbReference type="GO" id="GO:0020037">
    <property type="term" value="F:heme binding"/>
    <property type="evidence" value="ECO:0007669"/>
    <property type="project" value="InterPro"/>
</dbReference>
<dbReference type="GO" id="GO:0016125">
    <property type="term" value="P:sterol metabolic process"/>
    <property type="evidence" value="ECO:0007669"/>
    <property type="project" value="TreeGrafter"/>
</dbReference>
<reference evidence="10 11" key="2">
    <citation type="submission" date="2018-03" db="EMBL/GenBank/DDBJ databases">
        <authorList>
            <person name="Keele B.F."/>
        </authorList>
    </citation>
    <scope>NUCLEOTIDE SEQUENCE [LARGE SCALE GENOMIC DNA]</scope>
    <source>
        <strain evidence="10 11">CCALA 016</strain>
    </source>
</reference>
<dbReference type="EMBL" id="PXOH01000031">
    <property type="protein sequence ID" value="PSF33316.1"/>
    <property type="molecule type" value="Genomic_DNA"/>
</dbReference>
<reference evidence="10 11" key="1">
    <citation type="submission" date="2018-03" db="EMBL/GenBank/DDBJ databases">
        <title>The ancient ancestry and fast evolution of plastids.</title>
        <authorList>
            <person name="Moore K.R."/>
            <person name="Magnabosco C."/>
            <person name="Momper L."/>
            <person name="Gold D.A."/>
            <person name="Bosak T."/>
            <person name="Fournier G.P."/>
        </authorList>
    </citation>
    <scope>NUCLEOTIDE SEQUENCE [LARGE SCALE GENOMIC DNA]</scope>
    <source>
        <strain evidence="10 11">CCALA 016</strain>
    </source>
</reference>
<dbReference type="Pfam" id="PF00067">
    <property type="entry name" value="p450"/>
    <property type="match status" value="1"/>
</dbReference>
<keyword evidence="6 8" id="KW-0408">Iron</keyword>
<organism evidence="10 11">
    <name type="scientific">Aphanothece hegewaldii CCALA 016</name>
    <dbReference type="NCBI Taxonomy" id="2107694"/>
    <lineage>
        <taxon>Bacteria</taxon>
        <taxon>Bacillati</taxon>
        <taxon>Cyanobacteriota</taxon>
        <taxon>Cyanophyceae</taxon>
        <taxon>Oscillatoriophycideae</taxon>
        <taxon>Chroococcales</taxon>
        <taxon>Aphanothecaceae</taxon>
        <taxon>Aphanothece</taxon>
    </lineage>
</organism>